<dbReference type="SUPFAM" id="SSF48264">
    <property type="entry name" value="Cytochrome P450"/>
    <property type="match status" value="1"/>
</dbReference>
<evidence type="ECO:0000256" key="14">
    <source>
        <dbReference type="SAM" id="Phobius"/>
    </source>
</evidence>
<evidence type="ECO:0000256" key="8">
    <source>
        <dbReference type="ARBA" id="ARBA00022848"/>
    </source>
</evidence>
<keyword evidence="11" id="KW-0503">Monooxygenase</keyword>
<dbReference type="InterPro" id="IPR001128">
    <property type="entry name" value="Cyt_P450"/>
</dbReference>
<dbReference type="GO" id="GO:0016705">
    <property type="term" value="F:oxidoreductase activity, acting on paired donors, with incorporation or reduction of molecular oxygen"/>
    <property type="evidence" value="ECO:0007669"/>
    <property type="project" value="InterPro"/>
</dbReference>
<evidence type="ECO:0000256" key="13">
    <source>
        <dbReference type="SAM" id="MobiDB-lite"/>
    </source>
</evidence>
<evidence type="ECO:0000256" key="2">
    <source>
        <dbReference type="ARBA" id="ARBA00004174"/>
    </source>
</evidence>
<organism evidence="16">
    <name type="scientific">Thrips palmi</name>
    <name type="common">Melon thrips</name>
    <dbReference type="NCBI Taxonomy" id="161013"/>
    <lineage>
        <taxon>Eukaryota</taxon>
        <taxon>Metazoa</taxon>
        <taxon>Ecdysozoa</taxon>
        <taxon>Arthropoda</taxon>
        <taxon>Hexapoda</taxon>
        <taxon>Insecta</taxon>
        <taxon>Pterygota</taxon>
        <taxon>Neoptera</taxon>
        <taxon>Paraneoptera</taxon>
        <taxon>Thysanoptera</taxon>
        <taxon>Terebrantia</taxon>
        <taxon>Thripoidea</taxon>
        <taxon>Thripidae</taxon>
        <taxon>Thrips</taxon>
    </lineage>
</organism>
<comment type="subcellular location">
    <subcellularLocation>
        <location evidence="3">Endoplasmic reticulum membrane</location>
        <topology evidence="3">Peripheral membrane protein</topology>
    </subcellularLocation>
    <subcellularLocation>
        <location evidence="2">Microsome membrane</location>
        <topology evidence="2">Peripheral membrane protein</topology>
    </subcellularLocation>
</comment>
<dbReference type="GO" id="GO:0004497">
    <property type="term" value="F:monooxygenase activity"/>
    <property type="evidence" value="ECO:0007669"/>
    <property type="project" value="UniProtKB-KW"/>
</dbReference>
<dbReference type="OrthoDB" id="1470350at2759"/>
<accession>A0A6P8YV22</accession>
<dbReference type="PRINTS" id="PR00463">
    <property type="entry name" value="EP450I"/>
</dbReference>
<dbReference type="GeneID" id="117645135"/>
<keyword evidence="14" id="KW-0812">Transmembrane</keyword>
<dbReference type="Pfam" id="PF00067">
    <property type="entry name" value="p450"/>
    <property type="match status" value="1"/>
</dbReference>
<dbReference type="Gene3D" id="1.10.630.10">
    <property type="entry name" value="Cytochrome P450"/>
    <property type="match status" value="1"/>
</dbReference>
<keyword evidence="9" id="KW-0560">Oxidoreductase</keyword>
<dbReference type="CDD" id="cd20628">
    <property type="entry name" value="CYP4"/>
    <property type="match status" value="1"/>
</dbReference>
<name>A0A6P8YV22_THRPL</name>
<dbReference type="PANTHER" id="PTHR24291">
    <property type="entry name" value="CYTOCHROME P450 FAMILY 4"/>
    <property type="match status" value="1"/>
</dbReference>
<evidence type="ECO:0000256" key="3">
    <source>
        <dbReference type="ARBA" id="ARBA00004406"/>
    </source>
</evidence>
<dbReference type="Proteomes" id="UP000515158">
    <property type="component" value="Unplaced"/>
</dbReference>
<keyword evidence="12 14" id="KW-0472">Membrane</keyword>
<feature type="transmembrane region" description="Helical" evidence="14">
    <location>
        <begin position="18"/>
        <end position="34"/>
    </location>
</feature>
<sequence>MCFEFECGCVRTSTMDSLVLALVLVVVAIAAHYLKRRKLIIAMDKIPGPPAYPIIGNVMDLYNANFNMTAAVKKWTDAHGDLFRIWMGAHAFVVLSKPEDLEILLSSTKHIEKAEMYGQLVPWIGTGLLTSTGKKWHTRRKLITPTFHFRILDQFMEVFNRNGNIMVQKMLAAKQTINVHSLITLCTLDIICETAMGTKVEAQNDSTSPYVKAVHNAVVSFHHRTMKPWLQPDAIFYASTDGRTFNKALQVLHKYTQEVIESRRRERESRRKNSVHNADDDLGMKKREALLDQLLDANESAANLADSDIQEEVDTFMFEGHDTTAAAISFLLYCVAANPDVQQKLADEMHEIFGDSDRPATSQDVQNMKYAERVVKETLRLYPSVPLFARFMREDLEISGGCLSARVAGLTCFAAVSVPRRLRDPRRRQRHHQLLPDGPQRQRVARPGEVRPGQVPGREHRHPPPLLLRAFLGRPEELHRPKVRHDGDEVHPEQGGAALQAEPARAQLQPPRRGPSHPQGARGRHAQRVAARGGRLKQRTLAVIY</sequence>
<dbReference type="GO" id="GO:0005789">
    <property type="term" value="C:endoplasmic reticulum membrane"/>
    <property type="evidence" value="ECO:0007669"/>
    <property type="project" value="UniProtKB-SubCell"/>
</dbReference>
<feature type="region of interest" description="Disordered" evidence="13">
    <location>
        <begin position="423"/>
        <end position="465"/>
    </location>
</feature>
<feature type="region of interest" description="Disordered" evidence="13">
    <location>
        <begin position="261"/>
        <end position="281"/>
    </location>
</feature>
<evidence type="ECO:0000256" key="11">
    <source>
        <dbReference type="ARBA" id="ARBA00023033"/>
    </source>
</evidence>
<dbReference type="KEGG" id="tpal:117645135"/>
<protein>
    <submittedName>
        <fullName evidence="16">Cytochrome P450 4C1-like isoform X1</fullName>
    </submittedName>
</protein>
<dbReference type="RefSeq" id="XP_034240991.1">
    <property type="nucleotide sequence ID" value="XM_034385100.1"/>
</dbReference>
<evidence type="ECO:0000256" key="6">
    <source>
        <dbReference type="ARBA" id="ARBA00022723"/>
    </source>
</evidence>
<dbReference type="GO" id="GO:0005506">
    <property type="term" value="F:iron ion binding"/>
    <property type="evidence" value="ECO:0007669"/>
    <property type="project" value="InterPro"/>
</dbReference>
<evidence type="ECO:0000256" key="10">
    <source>
        <dbReference type="ARBA" id="ARBA00023004"/>
    </source>
</evidence>
<keyword evidence="7" id="KW-0256">Endoplasmic reticulum</keyword>
<keyword evidence="5" id="KW-0349">Heme</keyword>
<evidence type="ECO:0000256" key="9">
    <source>
        <dbReference type="ARBA" id="ARBA00023002"/>
    </source>
</evidence>
<proteinExistence type="inferred from homology"/>
<feature type="region of interest" description="Disordered" evidence="13">
    <location>
        <begin position="482"/>
        <end position="535"/>
    </location>
</feature>
<evidence type="ECO:0000256" key="12">
    <source>
        <dbReference type="ARBA" id="ARBA00023136"/>
    </source>
</evidence>
<comment type="cofactor">
    <cofactor evidence="1">
        <name>heme</name>
        <dbReference type="ChEBI" id="CHEBI:30413"/>
    </cofactor>
</comment>
<feature type="compositionally biased region" description="Basic and acidic residues" evidence="13">
    <location>
        <begin position="482"/>
        <end position="492"/>
    </location>
</feature>
<dbReference type="InterPro" id="IPR036396">
    <property type="entry name" value="Cyt_P450_sf"/>
</dbReference>
<keyword evidence="8" id="KW-0492">Microsome</keyword>
<dbReference type="InParanoid" id="A0A6P8YV22"/>
<comment type="similarity">
    <text evidence="4">Belongs to the cytochrome P450 family.</text>
</comment>
<dbReference type="GO" id="GO:0020037">
    <property type="term" value="F:heme binding"/>
    <property type="evidence" value="ECO:0007669"/>
    <property type="project" value="InterPro"/>
</dbReference>
<keyword evidence="15" id="KW-1185">Reference proteome</keyword>
<keyword evidence="10" id="KW-0408">Iron</keyword>
<feature type="compositionally biased region" description="Basic residues" evidence="13">
    <location>
        <begin position="423"/>
        <end position="433"/>
    </location>
</feature>
<keyword evidence="6" id="KW-0479">Metal-binding</keyword>
<dbReference type="PANTHER" id="PTHR24291:SF189">
    <property type="entry name" value="CYTOCHROME P450 4C3-RELATED"/>
    <property type="match status" value="1"/>
</dbReference>
<dbReference type="InterPro" id="IPR050196">
    <property type="entry name" value="Cytochrome_P450_Monoox"/>
</dbReference>
<evidence type="ECO:0000256" key="1">
    <source>
        <dbReference type="ARBA" id="ARBA00001971"/>
    </source>
</evidence>
<keyword evidence="14" id="KW-1133">Transmembrane helix</keyword>
<evidence type="ECO:0000313" key="15">
    <source>
        <dbReference type="Proteomes" id="UP000515158"/>
    </source>
</evidence>
<evidence type="ECO:0000256" key="5">
    <source>
        <dbReference type="ARBA" id="ARBA00022617"/>
    </source>
</evidence>
<gene>
    <name evidence="16" type="primary">LOC117645135</name>
</gene>
<evidence type="ECO:0000256" key="7">
    <source>
        <dbReference type="ARBA" id="ARBA00022824"/>
    </source>
</evidence>
<dbReference type="InterPro" id="IPR002401">
    <property type="entry name" value="Cyt_P450_E_grp-I"/>
</dbReference>
<evidence type="ECO:0000313" key="16">
    <source>
        <dbReference type="RefSeq" id="XP_034240991.1"/>
    </source>
</evidence>
<evidence type="ECO:0000256" key="4">
    <source>
        <dbReference type="ARBA" id="ARBA00010617"/>
    </source>
</evidence>
<reference evidence="16" key="1">
    <citation type="submission" date="2025-08" db="UniProtKB">
        <authorList>
            <consortium name="RefSeq"/>
        </authorList>
    </citation>
    <scope>IDENTIFICATION</scope>
    <source>
        <tissue evidence="16">Total insect</tissue>
    </source>
</reference>
<dbReference type="AlphaFoldDB" id="A0A6P8YV22"/>